<dbReference type="Pfam" id="PF00271">
    <property type="entry name" value="Helicase_C"/>
    <property type="match status" value="1"/>
</dbReference>
<evidence type="ECO:0000259" key="6">
    <source>
        <dbReference type="PROSITE" id="PS51194"/>
    </source>
</evidence>
<dbReference type="CDD" id="cd18787">
    <property type="entry name" value="SF2_C_DEAD"/>
    <property type="match status" value="1"/>
</dbReference>
<accession>A0AAN8P774</accession>
<gene>
    <name evidence="7" type="ORF">RUM43_009672</name>
</gene>
<dbReference type="Gene3D" id="3.40.50.300">
    <property type="entry name" value="P-loop containing nucleotide triphosphate hydrolases"/>
    <property type="match status" value="2"/>
</dbReference>
<keyword evidence="4" id="KW-0067">ATP-binding</keyword>
<reference evidence="7 8" key="1">
    <citation type="submission" date="2023-10" db="EMBL/GenBank/DDBJ databases">
        <title>Genomes of two closely related lineages of the louse Polyplax serrata with different host specificities.</title>
        <authorList>
            <person name="Martinu J."/>
            <person name="Tarabai H."/>
            <person name="Stefka J."/>
            <person name="Hypsa V."/>
        </authorList>
    </citation>
    <scope>NUCLEOTIDE SEQUENCE [LARGE SCALE GENOMIC DNA]</scope>
    <source>
        <strain evidence="7">HR10_N</strain>
    </source>
</reference>
<evidence type="ECO:0000256" key="1">
    <source>
        <dbReference type="ARBA" id="ARBA00022741"/>
    </source>
</evidence>
<dbReference type="SUPFAM" id="SSF52540">
    <property type="entry name" value="P-loop containing nucleoside triphosphate hydrolases"/>
    <property type="match status" value="1"/>
</dbReference>
<dbReference type="GO" id="GO:0003676">
    <property type="term" value="F:nucleic acid binding"/>
    <property type="evidence" value="ECO:0007669"/>
    <property type="project" value="InterPro"/>
</dbReference>
<dbReference type="GO" id="GO:0016787">
    <property type="term" value="F:hydrolase activity"/>
    <property type="evidence" value="ECO:0007669"/>
    <property type="project" value="UniProtKB-KW"/>
</dbReference>
<keyword evidence="2" id="KW-0378">Hydrolase</keyword>
<dbReference type="SMART" id="SM00490">
    <property type="entry name" value="HELICc"/>
    <property type="match status" value="1"/>
</dbReference>
<organism evidence="7 8">
    <name type="scientific">Polyplax serrata</name>
    <name type="common">Common mouse louse</name>
    <dbReference type="NCBI Taxonomy" id="468196"/>
    <lineage>
        <taxon>Eukaryota</taxon>
        <taxon>Metazoa</taxon>
        <taxon>Ecdysozoa</taxon>
        <taxon>Arthropoda</taxon>
        <taxon>Hexapoda</taxon>
        <taxon>Insecta</taxon>
        <taxon>Pterygota</taxon>
        <taxon>Neoptera</taxon>
        <taxon>Paraneoptera</taxon>
        <taxon>Psocodea</taxon>
        <taxon>Troctomorpha</taxon>
        <taxon>Phthiraptera</taxon>
        <taxon>Anoplura</taxon>
        <taxon>Polyplacidae</taxon>
        <taxon>Polyplax</taxon>
    </lineage>
</organism>
<dbReference type="InterPro" id="IPR027417">
    <property type="entry name" value="P-loop_NTPase"/>
</dbReference>
<sequence>MFNHHKNMDYSKFDIIPLASKAWHHKKSKGDYFTILPTTQHPAFIAPNVENIPYTFEETKLSSVVIDQLKKINAEFPTTIQAKSIPEILKGKSTLIAAETGCGKTLAYLAPIVDNILKWKDKLPIQYNSPFAVILLPTRELAIQVGNVAKELCTALNIKCITLLGGKLKKLLLNPLYEKTDILVCSLGAFSKLLTHNTYTMKYCKHFVLDEADTLLDDTFNDKVKYIIRKSKLNFGTVLPTTPNKTQLYLVSATMPTNVDTLLEHIITEDGLEQISTNYLHKIQSHIPQKFIRVSPSQKSEELLKIVKSNIKNSIPTMIFSNRTKTSNWVNLFLNENGIKSIRLNKQMEQQERLEQYQKFRDGIVNVISCTDIASRGLDSTRVKHIINYEFPMFVSDYIHRCGRTGRIGHDENCLITSFISQKKELPLLHSIEKSARLSGTLENVNNNKIRLLRERVIRKDPVEEFLSKEFDVSQ</sequence>
<dbReference type="GO" id="GO:0004386">
    <property type="term" value="F:helicase activity"/>
    <property type="evidence" value="ECO:0007669"/>
    <property type="project" value="UniProtKB-KW"/>
</dbReference>
<dbReference type="InterPro" id="IPR011545">
    <property type="entry name" value="DEAD/DEAH_box_helicase_dom"/>
</dbReference>
<feature type="domain" description="Helicase ATP-binding" evidence="5">
    <location>
        <begin position="85"/>
        <end position="273"/>
    </location>
</feature>
<dbReference type="PROSITE" id="PS51194">
    <property type="entry name" value="HELICASE_CTER"/>
    <property type="match status" value="1"/>
</dbReference>
<keyword evidence="3" id="KW-0347">Helicase</keyword>
<keyword evidence="1" id="KW-0547">Nucleotide-binding</keyword>
<dbReference type="PROSITE" id="PS51192">
    <property type="entry name" value="HELICASE_ATP_BIND_1"/>
    <property type="match status" value="1"/>
</dbReference>
<evidence type="ECO:0000313" key="8">
    <source>
        <dbReference type="Proteomes" id="UP001372834"/>
    </source>
</evidence>
<evidence type="ECO:0000256" key="2">
    <source>
        <dbReference type="ARBA" id="ARBA00022801"/>
    </source>
</evidence>
<dbReference type="SMART" id="SM00487">
    <property type="entry name" value="DEXDc"/>
    <property type="match status" value="1"/>
</dbReference>
<evidence type="ECO:0008006" key="9">
    <source>
        <dbReference type="Google" id="ProtNLM"/>
    </source>
</evidence>
<dbReference type="EMBL" id="JAWJWE010000004">
    <property type="protein sequence ID" value="KAK6636020.1"/>
    <property type="molecule type" value="Genomic_DNA"/>
</dbReference>
<evidence type="ECO:0000256" key="4">
    <source>
        <dbReference type="ARBA" id="ARBA00022840"/>
    </source>
</evidence>
<protein>
    <recommendedName>
        <fullName evidence="9">RNA helicase</fullName>
    </recommendedName>
</protein>
<dbReference type="InterPro" id="IPR001650">
    <property type="entry name" value="Helicase_C-like"/>
</dbReference>
<feature type="domain" description="Helicase C-terminal" evidence="6">
    <location>
        <begin position="299"/>
        <end position="453"/>
    </location>
</feature>
<comment type="caution">
    <text evidence="7">The sequence shown here is derived from an EMBL/GenBank/DDBJ whole genome shotgun (WGS) entry which is preliminary data.</text>
</comment>
<dbReference type="PANTHER" id="PTHR47960">
    <property type="entry name" value="DEAD-BOX ATP-DEPENDENT RNA HELICASE 50"/>
    <property type="match status" value="1"/>
</dbReference>
<dbReference type="Proteomes" id="UP001372834">
    <property type="component" value="Unassembled WGS sequence"/>
</dbReference>
<dbReference type="Pfam" id="PF00270">
    <property type="entry name" value="DEAD"/>
    <property type="match status" value="1"/>
</dbReference>
<proteinExistence type="predicted"/>
<evidence type="ECO:0000259" key="5">
    <source>
        <dbReference type="PROSITE" id="PS51192"/>
    </source>
</evidence>
<evidence type="ECO:0000313" key="7">
    <source>
        <dbReference type="EMBL" id="KAK6636020.1"/>
    </source>
</evidence>
<dbReference type="InterPro" id="IPR014001">
    <property type="entry name" value="Helicase_ATP-bd"/>
</dbReference>
<dbReference type="GO" id="GO:0005524">
    <property type="term" value="F:ATP binding"/>
    <property type="evidence" value="ECO:0007669"/>
    <property type="project" value="UniProtKB-KW"/>
</dbReference>
<dbReference type="AlphaFoldDB" id="A0AAN8P774"/>
<evidence type="ECO:0000256" key="3">
    <source>
        <dbReference type="ARBA" id="ARBA00022806"/>
    </source>
</evidence>
<name>A0AAN8P774_POLSC</name>